<reference evidence="1" key="1">
    <citation type="submission" date="2019-10" db="EMBL/GenBank/DDBJ databases">
        <authorList>
            <consortium name="DOE Joint Genome Institute"/>
            <person name="Kuo A."/>
            <person name="Miyauchi S."/>
            <person name="Kiss E."/>
            <person name="Drula E."/>
            <person name="Kohler A."/>
            <person name="Sanchez-Garcia M."/>
            <person name="Andreopoulos B."/>
            <person name="Barry K.W."/>
            <person name="Bonito G."/>
            <person name="Buee M."/>
            <person name="Carver A."/>
            <person name="Chen C."/>
            <person name="Cichocki N."/>
            <person name="Clum A."/>
            <person name="Culley D."/>
            <person name="Crous P.W."/>
            <person name="Fauchery L."/>
            <person name="Girlanda M."/>
            <person name="Hayes R."/>
            <person name="Keri Z."/>
            <person name="Labutti K."/>
            <person name="Lipzen A."/>
            <person name="Lombard V."/>
            <person name="Magnuson J."/>
            <person name="Maillard F."/>
            <person name="Morin E."/>
            <person name="Murat C."/>
            <person name="Nolan M."/>
            <person name="Ohm R."/>
            <person name="Pangilinan J."/>
            <person name="Pereira M."/>
            <person name="Perotto S."/>
            <person name="Peter M."/>
            <person name="Riley R."/>
            <person name="Sitrit Y."/>
            <person name="Stielow B."/>
            <person name="Szollosi G."/>
            <person name="Zifcakova L."/>
            <person name="Stursova M."/>
            <person name="Spatafora J.W."/>
            <person name="Tedersoo L."/>
            <person name="Vaario L.-M."/>
            <person name="Yamada A."/>
            <person name="Yan M."/>
            <person name="Wang P."/>
            <person name="Xu J."/>
            <person name="Bruns T."/>
            <person name="Baldrian P."/>
            <person name="Vilgalys R."/>
            <person name="Henrissat B."/>
            <person name="Grigoriev I.V."/>
            <person name="Hibbett D."/>
            <person name="Nagy L.G."/>
            <person name="Martin F.M."/>
        </authorList>
    </citation>
    <scope>NUCLEOTIDE SEQUENCE</scope>
    <source>
        <strain evidence="1">P2</strain>
    </source>
</reference>
<dbReference type="Proteomes" id="UP000886501">
    <property type="component" value="Unassembled WGS sequence"/>
</dbReference>
<comment type="caution">
    <text evidence="1">The sequence shown here is derived from an EMBL/GenBank/DDBJ whole genome shotgun (WGS) entry which is preliminary data.</text>
</comment>
<dbReference type="EMBL" id="MU118030">
    <property type="protein sequence ID" value="KAF9647590.1"/>
    <property type="molecule type" value="Genomic_DNA"/>
</dbReference>
<evidence type="ECO:0000313" key="2">
    <source>
        <dbReference type="Proteomes" id="UP000886501"/>
    </source>
</evidence>
<protein>
    <submittedName>
        <fullName evidence="1">Uncharacterized protein</fullName>
    </submittedName>
</protein>
<evidence type="ECO:0000313" key="1">
    <source>
        <dbReference type="EMBL" id="KAF9647590.1"/>
    </source>
</evidence>
<gene>
    <name evidence="1" type="ORF">BDM02DRAFT_3116816</name>
</gene>
<reference evidence="1" key="2">
    <citation type="journal article" date="2020" name="Nat. Commun.">
        <title>Large-scale genome sequencing of mycorrhizal fungi provides insights into the early evolution of symbiotic traits.</title>
        <authorList>
            <person name="Miyauchi S."/>
            <person name="Kiss E."/>
            <person name="Kuo A."/>
            <person name="Drula E."/>
            <person name="Kohler A."/>
            <person name="Sanchez-Garcia M."/>
            <person name="Morin E."/>
            <person name="Andreopoulos B."/>
            <person name="Barry K.W."/>
            <person name="Bonito G."/>
            <person name="Buee M."/>
            <person name="Carver A."/>
            <person name="Chen C."/>
            <person name="Cichocki N."/>
            <person name="Clum A."/>
            <person name="Culley D."/>
            <person name="Crous P.W."/>
            <person name="Fauchery L."/>
            <person name="Girlanda M."/>
            <person name="Hayes R.D."/>
            <person name="Keri Z."/>
            <person name="LaButti K."/>
            <person name="Lipzen A."/>
            <person name="Lombard V."/>
            <person name="Magnuson J."/>
            <person name="Maillard F."/>
            <person name="Murat C."/>
            <person name="Nolan M."/>
            <person name="Ohm R.A."/>
            <person name="Pangilinan J."/>
            <person name="Pereira M.F."/>
            <person name="Perotto S."/>
            <person name="Peter M."/>
            <person name="Pfister S."/>
            <person name="Riley R."/>
            <person name="Sitrit Y."/>
            <person name="Stielow J.B."/>
            <person name="Szollosi G."/>
            <person name="Zifcakova L."/>
            <person name="Stursova M."/>
            <person name="Spatafora J.W."/>
            <person name="Tedersoo L."/>
            <person name="Vaario L.M."/>
            <person name="Yamada A."/>
            <person name="Yan M."/>
            <person name="Wang P."/>
            <person name="Xu J."/>
            <person name="Bruns T."/>
            <person name="Baldrian P."/>
            <person name="Vilgalys R."/>
            <person name="Dunand C."/>
            <person name="Henrissat B."/>
            <person name="Grigoriev I.V."/>
            <person name="Hibbett D."/>
            <person name="Nagy L.G."/>
            <person name="Martin F.M."/>
        </authorList>
    </citation>
    <scope>NUCLEOTIDE SEQUENCE</scope>
    <source>
        <strain evidence="1">P2</strain>
    </source>
</reference>
<name>A0ACB6ZD15_THEGA</name>
<sequence length="263" mass="29656">MIQRERDTEGEEFKDKEAFVTQAYKDQMAELRKAEEEEKVREEAEKKKGKGSGGGMAQFYQKLLEEEAKAHEETVALTTSSSDPSSSKRPQGPNLTITKPPTSEPQISGTKSDLELVKEAAQKGIEIELNDDNQIVDKRELLSAGLNLSMANTRKLGLKSSAPSSSDAASEPVNAHRAAGIAASRNAINARRAKEIQTQMAEEEERLRSERERREREARERVVTKRNNEEDVQSARERYLARKRRKLEEERAAQDQQQMDGDQ</sequence>
<proteinExistence type="predicted"/>
<accession>A0ACB6ZD15</accession>
<keyword evidence="2" id="KW-1185">Reference proteome</keyword>
<organism evidence="1 2">
    <name type="scientific">Thelephora ganbajun</name>
    <name type="common">Ganba fungus</name>
    <dbReference type="NCBI Taxonomy" id="370292"/>
    <lineage>
        <taxon>Eukaryota</taxon>
        <taxon>Fungi</taxon>
        <taxon>Dikarya</taxon>
        <taxon>Basidiomycota</taxon>
        <taxon>Agaricomycotina</taxon>
        <taxon>Agaricomycetes</taxon>
        <taxon>Thelephorales</taxon>
        <taxon>Thelephoraceae</taxon>
        <taxon>Thelephora</taxon>
    </lineage>
</organism>